<accession>A0ABS1IWQ6</accession>
<evidence type="ECO:0000313" key="2">
    <source>
        <dbReference type="Proteomes" id="UP001296921"/>
    </source>
</evidence>
<dbReference type="Proteomes" id="UP001296921">
    <property type="component" value="Unassembled WGS sequence"/>
</dbReference>
<sequence length="103" mass="12279">MMDYQRHRREAMRWNILQMLYKSRPYTTNEQFVLNVIGTIYPDVTALELRQELDYLSDRKMLELTRQPSGTWFADLTRLGVDLVEYTVECGPGIARPVKYWSE</sequence>
<organism evidence="1 2">
    <name type="scientific">Limnobaculum allomyrinae</name>
    <dbReference type="NCBI Taxonomy" id="2791986"/>
    <lineage>
        <taxon>Bacteria</taxon>
        <taxon>Pseudomonadati</taxon>
        <taxon>Pseudomonadota</taxon>
        <taxon>Gammaproteobacteria</taxon>
        <taxon>Enterobacterales</taxon>
        <taxon>Budviciaceae</taxon>
        <taxon>Limnobaculum</taxon>
    </lineage>
</organism>
<reference evidence="1 2" key="1">
    <citation type="submission" date="2020-11" db="EMBL/GenBank/DDBJ databases">
        <title>Insectihabitans protaetiae gen. nov. sp. nov. and Insectihabitans allomyrinae sp. nov., isolated from larvae of Protaetia brevitarsis seulensis and Allomyrina dichotoma, respectively.</title>
        <authorList>
            <person name="Lee S.D."/>
            <person name="Byeon Y.-S."/>
            <person name="Kim S.-M."/>
            <person name="Yang H.L."/>
            <person name="Kim I.S."/>
        </authorList>
    </citation>
    <scope>NUCLEOTIDE SEQUENCE [LARGE SCALE GENOMIC DNA]</scope>
    <source>
        <strain evidence="1 2">BWR-B9</strain>
    </source>
</reference>
<protein>
    <recommendedName>
        <fullName evidence="3">Phage protein</fullName>
    </recommendedName>
</protein>
<proteinExistence type="predicted"/>
<gene>
    <name evidence="1" type="ORF">I2494_19980</name>
</gene>
<evidence type="ECO:0008006" key="3">
    <source>
        <dbReference type="Google" id="ProtNLM"/>
    </source>
</evidence>
<dbReference type="EMBL" id="JADRCR010000019">
    <property type="protein sequence ID" value="MBK5145951.1"/>
    <property type="molecule type" value="Genomic_DNA"/>
</dbReference>
<keyword evidence="2" id="KW-1185">Reference proteome</keyword>
<evidence type="ECO:0000313" key="1">
    <source>
        <dbReference type="EMBL" id="MBK5145951.1"/>
    </source>
</evidence>
<comment type="caution">
    <text evidence="1">The sequence shown here is derived from an EMBL/GenBank/DDBJ whole genome shotgun (WGS) entry which is preliminary data.</text>
</comment>
<name>A0ABS1IWQ6_9GAMM</name>